<dbReference type="Gene3D" id="2.40.50.1070">
    <property type="match status" value="1"/>
</dbReference>
<dbReference type="EMBL" id="JAATIP010000044">
    <property type="protein sequence ID" value="KAF4385751.1"/>
    <property type="molecule type" value="Genomic_DNA"/>
</dbReference>
<dbReference type="Pfam" id="PF13855">
    <property type="entry name" value="LRR_8"/>
    <property type="match status" value="1"/>
</dbReference>
<feature type="binding site" evidence="15">
    <location>
        <position position="1362"/>
    </location>
    <ligand>
        <name>S-adenosyl-L-methionine</name>
        <dbReference type="ChEBI" id="CHEBI:59789"/>
    </ligand>
</feature>
<dbReference type="GO" id="GO:0006396">
    <property type="term" value="P:RNA processing"/>
    <property type="evidence" value="ECO:0007669"/>
    <property type="project" value="InterPro"/>
</dbReference>
<dbReference type="InterPro" id="IPR029063">
    <property type="entry name" value="SAM-dependent_MTases_sf"/>
</dbReference>
<dbReference type="FunFam" id="3.80.10.10:FF:000213">
    <property type="entry name" value="Tyrosine-sulfated glycopeptide receptor 1"/>
    <property type="match status" value="1"/>
</dbReference>
<comment type="similarity">
    <text evidence="2">Belongs to the RLP family.</text>
</comment>
<feature type="transmembrane region" description="Helical" evidence="17">
    <location>
        <begin position="947"/>
        <end position="969"/>
    </location>
</feature>
<dbReference type="InterPro" id="IPR001611">
    <property type="entry name" value="Leu-rich_rpt"/>
</dbReference>
<keyword evidence="5" id="KW-0433">Leucine-rich repeat</keyword>
<evidence type="ECO:0000256" key="5">
    <source>
        <dbReference type="ARBA" id="ARBA00022614"/>
    </source>
</evidence>
<keyword evidence="6 15" id="KW-0808">Transferase</keyword>
<evidence type="ECO:0000313" key="21">
    <source>
        <dbReference type="Proteomes" id="UP000525078"/>
    </source>
</evidence>
<organism evidence="20 21">
    <name type="scientific">Cannabis sativa</name>
    <name type="common">Hemp</name>
    <name type="synonym">Marijuana</name>
    <dbReference type="NCBI Taxonomy" id="3483"/>
    <lineage>
        <taxon>Eukaryota</taxon>
        <taxon>Viridiplantae</taxon>
        <taxon>Streptophyta</taxon>
        <taxon>Embryophyta</taxon>
        <taxon>Tracheophyta</taxon>
        <taxon>Spermatophyta</taxon>
        <taxon>Magnoliopsida</taxon>
        <taxon>eudicotyledons</taxon>
        <taxon>Gunneridae</taxon>
        <taxon>Pentapetalae</taxon>
        <taxon>rosids</taxon>
        <taxon>fabids</taxon>
        <taxon>Rosales</taxon>
        <taxon>Cannabaceae</taxon>
        <taxon>Cannabis</taxon>
    </lineage>
</organism>
<dbReference type="FunFam" id="3.80.10.10:FF:000383">
    <property type="entry name" value="Leucine-rich repeat receptor protein kinase EMS1"/>
    <property type="match status" value="1"/>
</dbReference>
<evidence type="ECO:0000256" key="7">
    <source>
        <dbReference type="ARBA" id="ARBA00022691"/>
    </source>
</evidence>
<keyword evidence="8 17" id="KW-0812">Transmembrane</keyword>
<evidence type="ECO:0000256" key="6">
    <source>
        <dbReference type="ARBA" id="ARBA00022679"/>
    </source>
</evidence>
<feature type="compositionally biased region" description="Basic residues" evidence="16">
    <location>
        <begin position="1597"/>
        <end position="1614"/>
    </location>
</feature>
<feature type="active site" description="Nucleophile" evidence="15">
    <location>
        <position position="1548"/>
    </location>
</feature>
<dbReference type="InterPro" id="IPR003591">
    <property type="entry name" value="Leu-rich_rpt_typical-subtyp"/>
</dbReference>
<gene>
    <name evidence="20" type="ORF">F8388_010307</name>
</gene>
<proteinExistence type="inferred from homology"/>
<evidence type="ECO:0000256" key="1">
    <source>
        <dbReference type="ARBA" id="ARBA00004251"/>
    </source>
</evidence>
<evidence type="ECO:0000256" key="12">
    <source>
        <dbReference type="ARBA" id="ARBA00023136"/>
    </source>
</evidence>
<dbReference type="InterPro" id="IPR013210">
    <property type="entry name" value="LRR_N_plant-typ"/>
</dbReference>
<dbReference type="GO" id="GO:0005886">
    <property type="term" value="C:plasma membrane"/>
    <property type="evidence" value="ECO:0007669"/>
    <property type="project" value="UniProtKB-SubCell"/>
</dbReference>
<reference evidence="20 21" key="1">
    <citation type="journal article" date="2020" name="bioRxiv">
        <title>Sequence and annotation of 42 cannabis genomes reveals extensive copy number variation in cannabinoid synthesis and pathogen resistance genes.</title>
        <authorList>
            <person name="Mckernan K.J."/>
            <person name="Helbert Y."/>
            <person name="Kane L.T."/>
            <person name="Ebling H."/>
            <person name="Zhang L."/>
            <person name="Liu B."/>
            <person name="Eaton Z."/>
            <person name="Mclaughlin S."/>
            <person name="Kingan S."/>
            <person name="Baybayan P."/>
            <person name="Concepcion G."/>
            <person name="Jordan M."/>
            <person name="Riva A."/>
            <person name="Barbazuk W."/>
            <person name="Harkins T."/>
        </authorList>
    </citation>
    <scope>NUCLEOTIDE SEQUENCE [LARGE SCALE GENOMIC DNA]</scope>
    <source>
        <strain evidence="21">cv. Jamaican Lion 4</strain>
        <tissue evidence="20">Leaf</tissue>
    </source>
</reference>
<dbReference type="InterPro" id="IPR032675">
    <property type="entry name" value="LRR_dom_sf"/>
</dbReference>
<evidence type="ECO:0000256" key="2">
    <source>
        <dbReference type="ARBA" id="ARBA00009592"/>
    </source>
</evidence>
<evidence type="ECO:0000259" key="19">
    <source>
        <dbReference type="Pfam" id="PF08263"/>
    </source>
</evidence>
<dbReference type="SUPFAM" id="SSF53335">
    <property type="entry name" value="S-adenosyl-L-methionine-dependent methyltransferases"/>
    <property type="match status" value="1"/>
</dbReference>
<feature type="region of interest" description="Disordered" evidence="16">
    <location>
        <begin position="915"/>
        <end position="937"/>
    </location>
</feature>
<dbReference type="Gene3D" id="3.80.10.10">
    <property type="entry name" value="Ribonuclease Inhibitor"/>
    <property type="match status" value="4"/>
</dbReference>
<evidence type="ECO:0000256" key="18">
    <source>
        <dbReference type="SAM" id="SignalP"/>
    </source>
</evidence>
<evidence type="ECO:0000256" key="3">
    <source>
        <dbReference type="ARBA" id="ARBA00022475"/>
    </source>
</evidence>
<keyword evidence="3" id="KW-1003">Cell membrane</keyword>
<dbReference type="Pfam" id="PF08263">
    <property type="entry name" value="LRRNT_2"/>
    <property type="match status" value="1"/>
</dbReference>
<comment type="subcellular location">
    <subcellularLocation>
        <location evidence="1">Cell membrane</location>
        <topology evidence="1">Single-pass type I membrane protein</topology>
    </subcellularLocation>
</comment>
<dbReference type="InterPro" id="IPR010280">
    <property type="entry name" value="U5_MeTrfase_fam"/>
</dbReference>
<evidence type="ECO:0000313" key="20">
    <source>
        <dbReference type="EMBL" id="KAF4385751.1"/>
    </source>
</evidence>
<feature type="compositionally biased region" description="Basic and acidic residues" evidence="16">
    <location>
        <begin position="915"/>
        <end position="924"/>
    </location>
</feature>
<dbReference type="SMART" id="SM00369">
    <property type="entry name" value="LRR_TYP"/>
    <property type="match status" value="8"/>
</dbReference>
<evidence type="ECO:0000256" key="15">
    <source>
        <dbReference type="PROSITE-ProRule" id="PRU01024"/>
    </source>
</evidence>
<keyword evidence="13" id="KW-0675">Receptor</keyword>
<feature type="region of interest" description="Disordered" evidence="16">
    <location>
        <begin position="1091"/>
        <end position="1128"/>
    </location>
</feature>
<evidence type="ECO:0000256" key="9">
    <source>
        <dbReference type="ARBA" id="ARBA00022729"/>
    </source>
</evidence>
<dbReference type="FunFam" id="3.80.10.10:FF:000649">
    <property type="entry name" value="Leucine Rich Repeat family protein"/>
    <property type="match status" value="1"/>
</dbReference>
<evidence type="ECO:0000256" key="17">
    <source>
        <dbReference type="SAM" id="Phobius"/>
    </source>
</evidence>
<accession>A0A7J6GSI4</accession>
<dbReference type="FunFam" id="3.80.10.10:FF:000095">
    <property type="entry name" value="LRR receptor-like serine/threonine-protein kinase GSO1"/>
    <property type="match status" value="1"/>
</dbReference>
<evidence type="ECO:0000256" key="13">
    <source>
        <dbReference type="ARBA" id="ARBA00023170"/>
    </source>
</evidence>
<dbReference type="GO" id="GO:0032259">
    <property type="term" value="P:methylation"/>
    <property type="evidence" value="ECO:0007669"/>
    <property type="project" value="UniProtKB-KW"/>
</dbReference>
<dbReference type="PROSITE" id="PS51687">
    <property type="entry name" value="SAM_MT_RNA_M5U"/>
    <property type="match status" value="1"/>
</dbReference>
<evidence type="ECO:0000256" key="16">
    <source>
        <dbReference type="SAM" id="MobiDB-lite"/>
    </source>
</evidence>
<dbReference type="SUPFAM" id="SSF52058">
    <property type="entry name" value="L domain-like"/>
    <property type="match status" value="4"/>
</dbReference>
<dbReference type="PANTHER" id="PTHR48063">
    <property type="entry name" value="LRR RECEPTOR-LIKE KINASE"/>
    <property type="match status" value="1"/>
</dbReference>
<dbReference type="InterPro" id="IPR046956">
    <property type="entry name" value="RLP23-like"/>
</dbReference>
<keyword evidence="7 15" id="KW-0949">S-adenosyl-L-methionine</keyword>
<feature type="binding site" evidence="15">
    <location>
        <position position="1412"/>
    </location>
    <ligand>
        <name>S-adenosyl-L-methionine</name>
        <dbReference type="ChEBI" id="CHEBI:59789"/>
    </ligand>
</feature>
<keyword evidence="10" id="KW-0677">Repeat</keyword>
<evidence type="ECO:0000256" key="11">
    <source>
        <dbReference type="ARBA" id="ARBA00022989"/>
    </source>
</evidence>
<dbReference type="CDD" id="cd02440">
    <property type="entry name" value="AdoMet_MTases"/>
    <property type="match status" value="1"/>
</dbReference>
<feature type="transmembrane region" description="Helical" evidence="17">
    <location>
        <begin position="989"/>
        <end position="1009"/>
    </location>
</feature>
<keyword evidence="12 17" id="KW-0472">Membrane</keyword>
<feature type="region of interest" description="Disordered" evidence="16">
    <location>
        <begin position="1593"/>
        <end position="1614"/>
    </location>
</feature>
<keyword evidence="14" id="KW-0325">Glycoprotein</keyword>
<name>A0A7J6GSI4_CANSA</name>
<dbReference type="PANTHER" id="PTHR48063:SF81">
    <property type="entry name" value="LEUCINE-RICH REPEAT-CONTAINING N-TERMINAL PLANT-TYPE DOMAIN-CONTAINING PROTEIN"/>
    <property type="match status" value="1"/>
</dbReference>
<feature type="binding site" evidence="15">
    <location>
        <position position="1474"/>
    </location>
    <ligand>
        <name>S-adenosyl-L-methionine</name>
        <dbReference type="ChEBI" id="CHEBI:59789"/>
    </ligand>
</feature>
<sequence length="1614" mass="179428">MEHNIFTVAIKFHLVLTILTLESIQLSFSLANLDGDRDHGVVGCLKMERKALLEFKQGLKDPSNQLSSWVGEDCCKWRGVGCNNITRRVVQLDLRYMNSNDMDLQGDGEAVEYPIGGEINPSLLILKDLSYLDLSMNDFGGVQIPHFLGSLVKLEYLNLSGANFGGAIPPSLGNLSRLSYLDLNNVYLQSNESELHWISNLSSLKYLNLNGWNLEKANTYWLQAVNMIPSLLELHLSSCSISNIPPTPPFVNFTSLSVIDLSNNVFNTKIPTWLFSLNSLIYLDLNSNNFKGVLPDAITNITSLHTLHLHENSLEGQLSRNLGKLCNLQTLKLSGNKFIGEISYFINDLSRCSNNSLEALDLGFNALTGYLPESLGFIKSLKSIQLWHNSFQGSIPASIGNLSCVKEIYLSNNQLSGNIPISLGQLSTLVVLEIKDNNFEGVITEAHLANLSSLNELTIYKDSPNVTLIFNISSNWIPPFQLTYIEIRSCQLGPNFPPWLKSQNKLATVVLNNARISGVIPNWFWQLNLQLDKFDVAYNQLSGRVPNTLRFNNPSTVDLSSNLYEGPLPLWSSNITMLYLRDNHFSGPIPPNIGEVMPFLSDLDISINSLTGTIPLSISKITGLTTLVISNNKLSGKIPDFWNDLSFLYIVDVSNNSLSGTIPSSIGFLNNIRFLVLSKNNFSGELPSSLKNCSELISLDLSENKFFGEIPTWLGEKYMRSLLILSLRSNSFTGIIPTQLCTLSTLHILDFSHNNISGQIPKCIGNLNGLKSELTENDITYQGKLQIVAKGKKLEYDFILYLVNSLDLSDNNLSGEIPMELTRLILLGTLNLSMNHLTGNIPSMIGDCEKLETLDLSMNNLSGPIPQSMSSLTFLNHLNLSYNNLSGNIPTKNQFQTLNDASIYEGNPSLCGDPLPRKCDESDQHPQTPEEDAEEKDGGVGHVFEKMGFVICTVMGFVVGFWVVLGSLIVKRTWRMAYFNFVDRVKERFLEFLLPLSSYLMMCIEGVSFDNHSGHGSLSPSVAEAMAVLHGLLLCSQLGFSVIEVERDYKYYPFPPYTTKSSGGTMVLCLPLARPPSPIISCHVHTSPTLLRTHNPRPSTSHSPAPTPPQLPPSLSLNPNSTPPPSPSPSLTCALHCPHFESCSGCSHEFNLHRPSIVDEATEFFHAHGVDDFTFDSCKLWGWRCRAKLAVRGSSVNPVVGLYQEGTHNAVDIPDCKAHHPNINAAVELLKQGITELNIEPYDEDEGTGDLRYVQMAVTTHDTALPASKRYLNGKVQVSLVWNSRNETSHNSQKLHALTNFLWKKGGRWNNNHLIHSVWANFQTSTNNIIFGNRWRHLVGEADFWENVGGIDISLAPSSFGQANTRAFNLLLQKLQKYVPYESSVTDLYAGAGVIGISLAASRKCRSVRCVEINKESKLSFEKTVNRLPSSVDSSISWHHADTSKASFTFQNQFSFQIDDPVTWVRGSDVIIVDPPRKGLDPSLIEILQNISSIKHKPESSSQSPSVKDKDEKRPWILRAQEDSVQVGSKVTLEGRRTLPQTLIYISCGWESFKEDCKSLLSNKAWRLEKAHGYNFFPGTQSIEVLAVFQRGGKASQNKKKSGKKKKKRVKNDK</sequence>
<keyword evidence="11 17" id="KW-1133">Transmembrane helix</keyword>
<dbReference type="Proteomes" id="UP000525078">
    <property type="component" value="Unassembled WGS sequence"/>
</dbReference>
<comment type="caution">
    <text evidence="20">The sequence shown here is derived from an EMBL/GenBank/DDBJ whole genome shotgun (WGS) entry which is preliminary data.</text>
</comment>
<feature type="binding site" evidence="15">
    <location>
        <position position="1389"/>
    </location>
    <ligand>
        <name>S-adenosyl-L-methionine</name>
        <dbReference type="ChEBI" id="CHEBI:59789"/>
    </ligand>
</feature>
<comment type="similarity">
    <text evidence="15">Belongs to the class I-like SAM-binding methyltransferase superfamily. RNA M5U methyltransferase family.</text>
</comment>
<keyword evidence="9 18" id="KW-0732">Signal</keyword>
<dbReference type="GO" id="GO:0008173">
    <property type="term" value="F:RNA methyltransferase activity"/>
    <property type="evidence" value="ECO:0007669"/>
    <property type="project" value="InterPro"/>
</dbReference>
<evidence type="ECO:0000256" key="10">
    <source>
        <dbReference type="ARBA" id="ARBA00022737"/>
    </source>
</evidence>
<dbReference type="Pfam" id="PF00560">
    <property type="entry name" value="LRR_1"/>
    <property type="match status" value="11"/>
</dbReference>
<keyword evidence="4 15" id="KW-0489">Methyltransferase</keyword>
<protein>
    <recommendedName>
        <fullName evidence="19">Leucine-rich repeat-containing N-terminal plant-type domain-containing protein</fullName>
    </recommendedName>
</protein>
<feature type="region of interest" description="Disordered" evidence="16">
    <location>
        <begin position="1495"/>
        <end position="1514"/>
    </location>
</feature>
<dbReference type="Gene3D" id="3.40.50.150">
    <property type="entry name" value="Vaccinia Virus protein VP39"/>
    <property type="match status" value="2"/>
</dbReference>
<evidence type="ECO:0000256" key="4">
    <source>
        <dbReference type="ARBA" id="ARBA00022603"/>
    </source>
</evidence>
<evidence type="ECO:0000256" key="8">
    <source>
        <dbReference type="ARBA" id="ARBA00022692"/>
    </source>
</evidence>
<feature type="chain" id="PRO_5029766189" description="Leucine-rich repeat-containing N-terminal plant-type domain-containing protein" evidence="18">
    <location>
        <begin position="32"/>
        <end position="1614"/>
    </location>
</feature>
<evidence type="ECO:0000256" key="14">
    <source>
        <dbReference type="ARBA" id="ARBA00023180"/>
    </source>
</evidence>
<feature type="signal peptide" evidence="18">
    <location>
        <begin position="1"/>
        <end position="31"/>
    </location>
</feature>
<feature type="domain" description="Leucine-rich repeat-containing N-terminal plant-type" evidence="19">
    <location>
        <begin position="47"/>
        <end position="83"/>
    </location>
</feature>